<dbReference type="GO" id="GO:0044027">
    <property type="term" value="P:negative regulation of gene expression via chromosomal CpG island methylation"/>
    <property type="evidence" value="ECO:0007669"/>
    <property type="project" value="TreeGrafter"/>
</dbReference>
<comment type="similarity">
    <text evidence="8">Belongs to the class I-like SAM-binding methyltransferase superfamily. C5-methyltransferase family.</text>
</comment>
<comment type="catalytic activity">
    <reaction evidence="7">
        <text>a 2'-deoxycytidine in DNA + S-adenosyl-L-methionine = a 5-methyl-2'-deoxycytidine in DNA + S-adenosyl-L-homocysteine + H(+)</text>
        <dbReference type="Rhea" id="RHEA:13681"/>
        <dbReference type="Rhea" id="RHEA-COMP:11369"/>
        <dbReference type="Rhea" id="RHEA-COMP:11370"/>
        <dbReference type="ChEBI" id="CHEBI:15378"/>
        <dbReference type="ChEBI" id="CHEBI:57856"/>
        <dbReference type="ChEBI" id="CHEBI:59789"/>
        <dbReference type="ChEBI" id="CHEBI:85452"/>
        <dbReference type="ChEBI" id="CHEBI:85454"/>
        <dbReference type="EC" id="2.1.1.37"/>
    </reaction>
</comment>
<keyword evidence="3 8" id="KW-0489">Methyltransferase</keyword>
<dbReference type="GO" id="GO:0003886">
    <property type="term" value="F:DNA (cytosine-5-)-methyltransferase activity"/>
    <property type="evidence" value="ECO:0007669"/>
    <property type="project" value="UniProtKB-EC"/>
</dbReference>
<reference evidence="11" key="3">
    <citation type="submission" date="2018-04" db="EMBL/GenBank/DDBJ databases">
        <authorList>
            <person name="Sheh A."/>
            <person name="Shen Z."/>
            <person name="Mannion A.J."/>
            <person name="Fox J.G."/>
        </authorList>
    </citation>
    <scope>NUCLEOTIDE SEQUENCE</scope>
    <source>
        <strain evidence="11">MIT 97-6194</strain>
    </source>
</reference>
<dbReference type="Proteomes" id="UP000029714">
    <property type="component" value="Unassembled WGS sequence"/>
</dbReference>
<dbReference type="InterPro" id="IPR018117">
    <property type="entry name" value="C5_DNA_meth_AS"/>
</dbReference>
<dbReference type="InterPro" id="IPR050390">
    <property type="entry name" value="C5-Methyltransferase"/>
</dbReference>
<reference evidence="11 12" key="2">
    <citation type="journal article" date="2016" name="Infect. Immun.">
        <title>Helicobacter saguini, a Novel Helicobacter Isolated from Cotton-Top Tamarins with Ulcerative Colitis, Has Proinflammatory Properties and Induces Typhlocolitis and Dysplasia in Gnotobiotic IL-10-/- Mice.</title>
        <authorList>
            <person name="Shen Z."/>
            <person name="Mannion A."/>
            <person name="Whary M.T."/>
            <person name="Muthupalani S."/>
            <person name="Sheh A."/>
            <person name="Feng Y."/>
            <person name="Gong G."/>
            <person name="Vandamme P."/>
            <person name="Holcombe H.R."/>
            <person name="Paster B.J."/>
            <person name="Fox J.G."/>
        </authorList>
    </citation>
    <scope>NUCLEOTIDE SEQUENCE [LARGE SCALE GENOMIC DNA]</scope>
    <source>
        <strain evidence="11 12">MIT 97-6194</strain>
    </source>
</reference>
<evidence type="ECO:0000313" key="12">
    <source>
        <dbReference type="Proteomes" id="UP000029714"/>
    </source>
</evidence>
<gene>
    <name evidence="11" type="primary">dcm</name>
    <name evidence="10" type="ORF">DCO61_10090</name>
    <name evidence="11" type="ORF">LS64_002740</name>
</gene>
<evidence type="ECO:0000256" key="5">
    <source>
        <dbReference type="ARBA" id="ARBA00022691"/>
    </source>
</evidence>
<dbReference type="GO" id="GO:0008170">
    <property type="term" value="F:N-methyltransferase activity"/>
    <property type="evidence" value="ECO:0007669"/>
    <property type="project" value="InterPro"/>
</dbReference>
<dbReference type="Pfam" id="PF00145">
    <property type="entry name" value="DNA_methylase"/>
    <property type="match status" value="1"/>
</dbReference>
<dbReference type="PRINTS" id="PR00508">
    <property type="entry name" value="S21N4MTFRASE"/>
</dbReference>
<proteinExistence type="inferred from homology"/>
<evidence type="ECO:0000313" key="10">
    <source>
        <dbReference type="EMBL" id="MWV70338.1"/>
    </source>
</evidence>
<sequence length="585" mass="67185">MKYKILDLFCGAGGFSNGFMMNENFECVLGVDFEDSALQTFKFNHFKTHFICGDLRDKNIKNEVIKLSKKLGVNMIIGGPPCQGFSLKGKNLGLLDERNFLFKEYLDIVKILNPEIFVIENVKNLITCENSFFLNEIINYAKNLGYKVSYDVLNACDFGVPQNRQRAFIIASKTIEFDFSKLKKQEKITIKDAISDLAYLDSNEGEEISKYIKKAQSEYQKRLRGTKLYNHKATNHKQIAIDKLKMIPKGGGKENLPKDLHGKQQFKTTWGRLVWDEISPTIDTRFDTPSNGKNSHPELNRSITPREAARLQSFSDNFRFLGSKTQICKQIGNAVPPLLAKALADEIINQSKSCNIILLNENCLDSITMLKKEKIIFNAIITDPPYNISKENNLSTMKNKRQGVDFGEWDKDFNPCEWIEKFIPFIHKDGCIIIFCSYIYLSFIIKKLDSLNFITKDILKWEKSNPMPRNINRRYVQDSEFAIWAVRKNAKWTFNKPKDVPYLRASFKTSVVSGKEKVKHSTQKSLQLMQEIIKIHTNLNDFICDPFMGSGTTGVACKLLNRNFLGIEINKTYFNIAKNRIDSIL</sequence>
<dbReference type="PANTHER" id="PTHR10629">
    <property type="entry name" value="CYTOSINE-SPECIFIC METHYLTRANSFERASE"/>
    <property type="match status" value="1"/>
</dbReference>
<reference evidence="11 12" key="1">
    <citation type="journal article" date="2014" name="Genome Announc.">
        <title>Draft genome sequences of eight enterohepatic helicobacter species isolated from both laboratory and wild rodents.</title>
        <authorList>
            <person name="Sheh A."/>
            <person name="Shen Z."/>
            <person name="Fox J.G."/>
        </authorList>
    </citation>
    <scope>NUCLEOTIDE SEQUENCE [LARGE SCALE GENOMIC DNA]</scope>
    <source>
        <strain evidence="11 12">MIT 97-6194</strain>
    </source>
</reference>
<dbReference type="GO" id="GO:0032259">
    <property type="term" value="P:methylation"/>
    <property type="evidence" value="ECO:0007669"/>
    <property type="project" value="UniProtKB-KW"/>
</dbReference>
<evidence type="ECO:0000256" key="7">
    <source>
        <dbReference type="ARBA" id="ARBA00047422"/>
    </source>
</evidence>
<evidence type="ECO:0000256" key="8">
    <source>
        <dbReference type="PROSITE-ProRule" id="PRU01016"/>
    </source>
</evidence>
<dbReference type="STRING" id="1548018.LS64_07985"/>
<reference evidence="10 13" key="4">
    <citation type="submission" date="2019-12" db="EMBL/GenBank/DDBJ databases">
        <title>Multi-Generational Helicobacter saguini Isolates.</title>
        <authorList>
            <person name="Mannion A."/>
            <person name="Shen Z."/>
            <person name="Fox J.G."/>
        </authorList>
    </citation>
    <scope>NUCLEOTIDE SEQUENCE [LARGE SCALE GENOMIC DNA]</scope>
    <source>
        <strain evidence="10">16-048</strain>
        <strain evidence="13">16-048 (F4)</strain>
    </source>
</reference>
<dbReference type="GO" id="GO:0003677">
    <property type="term" value="F:DNA binding"/>
    <property type="evidence" value="ECO:0007669"/>
    <property type="project" value="InterPro"/>
</dbReference>
<dbReference type="NCBIfam" id="TIGR00675">
    <property type="entry name" value="dcm"/>
    <property type="match status" value="1"/>
</dbReference>
<evidence type="ECO:0000256" key="6">
    <source>
        <dbReference type="ARBA" id="ARBA00022747"/>
    </source>
</evidence>
<dbReference type="InterPro" id="IPR002052">
    <property type="entry name" value="DNA_methylase_N6_adenine_CS"/>
</dbReference>
<evidence type="ECO:0000313" key="11">
    <source>
        <dbReference type="EMBL" id="TLD95286.1"/>
    </source>
</evidence>
<dbReference type="Gene3D" id="3.90.120.10">
    <property type="entry name" value="DNA Methylase, subunit A, domain 2"/>
    <property type="match status" value="1"/>
</dbReference>
<dbReference type="AlphaFoldDB" id="A0A347VYN5"/>
<keyword evidence="4 8" id="KW-0808">Transferase</keyword>
<keyword evidence="5 8" id="KW-0949">S-adenosyl-L-methionine</keyword>
<dbReference type="PROSITE" id="PS51679">
    <property type="entry name" value="SAM_MT_C5"/>
    <property type="match status" value="1"/>
</dbReference>
<dbReference type="PROSITE" id="PS00092">
    <property type="entry name" value="N6_MTASE"/>
    <property type="match status" value="1"/>
</dbReference>
<protein>
    <recommendedName>
        <fullName evidence="2">DNA (cytosine-5-)-methyltransferase</fullName>
        <ecNumber evidence="2">2.1.1.37</ecNumber>
    </recommendedName>
</protein>
<dbReference type="EMBL" id="QBIU01000002">
    <property type="protein sequence ID" value="MWV70338.1"/>
    <property type="molecule type" value="Genomic_DNA"/>
</dbReference>
<dbReference type="InterPro" id="IPR029063">
    <property type="entry name" value="SAM-dependent_MTases_sf"/>
</dbReference>
<dbReference type="SUPFAM" id="SSF53335">
    <property type="entry name" value="S-adenosyl-L-methionine-dependent methyltransferases"/>
    <property type="match status" value="2"/>
</dbReference>
<dbReference type="PANTHER" id="PTHR10629:SF52">
    <property type="entry name" value="DNA (CYTOSINE-5)-METHYLTRANSFERASE 1"/>
    <property type="match status" value="1"/>
</dbReference>
<evidence type="ECO:0000256" key="4">
    <source>
        <dbReference type="ARBA" id="ARBA00022679"/>
    </source>
</evidence>
<dbReference type="GO" id="GO:0009307">
    <property type="term" value="P:DNA restriction-modification system"/>
    <property type="evidence" value="ECO:0007669"/>
    <property type="project" value="UniProtKB-KW"/>
</dbReference>
<dbReference type="REBASE" id="272413">
    <property type="entry name" value="M.Hsa1416ORF4730P"/>
</dbReference>
<comment type="similarity">
    <text evidence="1">Belongs to the N(4)/N(6)-methyltransferase family.</text>
</comment>
<feature type="domain" description="DNA methylase N-4/N-6" evidence="9">
    <location>
        <begin position="378"/>
        <end position="578"/>
    </location>
</feature>
<dbReference type="InterPro" id="IPR002941">
    <property type="entry name" value="DNA_methylase_N4/N6"/>
</dbReference>
<dbReference type="EMBL" id="JRMP02000003">
    <property type="protein sequence ID" value="TLD95286.1"/>
    <property type="molecule type" value="Genomic_DNA"/>
</dbReference>
<organism evidence="11 12">
    <name type="scientific">Helicobacter saguini</name>
    <dbReference type="NCBI Taxonomy" id="1548018"/>
    <lineage>
        <taxon>Bacteria</taxon>
        <taxon>Pseudomonadati</taxon>
        <taxon>Campylobacterota</taxon>
        <taxon>Epsilonproteobacteria</taxon>
        <taxon>Campylobacterales</taxon>
        <taxon>Helicobacteraceae</taxon>
        <taxon>Helicobacter</taxon>
    </lineage>
</organism>
<name>A0A347VYN5_9HELI</name>
<evidence type="ECO:0000259" key="9">
    <source>
        <dbReference type="Pfam" id="PF01555"/>
    </source>
</evidence>
<dbReference type="Proteomes" id="UP000477070">
    <property type="component" value="Unassembled WGS sequence"/>
</dbReference>
<dbReference type="EC" id="2.1.1.37" evidence="2"/>
<comment type="caution">
    <text evidence="11">The sequence shown here is derived from an EMBL/GenBank/DDBJ whole genome shotgun (WGS) entry which is preliminary data.</text>
</comment>
<evidence type="ECO:0000256" key="3">
    <source>
        <dbReference type="ARBA" id="ARBA00022603"/>
    </source>
</evidence>
<evidence type="ECO:0000256" key="2">
    <source>
        <dbReference type="ARBA" id="ARBA00011975"/>
    </source>
</evidence>
<evidence type="ECO:0000313" key="13">
    <source>
        <dbReference type="Proteomes" id="UP000477070"/>
    </source>
</evidence>
<keyword evidence="12" id="KW-1185">Reference proteome</keyword>
<accession>A0A347VYN5</accession>
<evidence type="ECO:0000256" key="1">
    <source>
        <dbReference type="ARBA" id="ARBA00006594"/>
    </source>
</evidence>
<dbReference type="InterPro" id="IPR001091">
    <property type="entry name" value="RM_Methyltransferase"/>
</dbReference>
<dbReference type="InterPro" id="IPR031303">
    <property type="entry name" value="C5_meth_CS"/>
</dbReference>
<dbReference type="PROSITE" id="PS00095">
    <property type="entry name" value="C5_MTASE_2"/>
    <property type="match status" value="1"/>
</dbReference>
<dbReference type="InterPro" id="IPR001525">
    <property type="entry name" value="C5_MeTfrase"/>
</dbReference>
<dbReference type="Gene3D" id="3.40.50.150">
    <property type="entry name" value="Vaccinia Virus protein VP39"/>
    <property type="match status" value="2"/>
</dbReference>
<feature type="active site" evidence="8">
    <location>
        <position position="82"/>
    </location>
</feature>
<dbReference type="OrthoDB" id="9813719at2"/>
<dbReference type="Pfam" id="PF01555">
    <property type="entry name" value="N6_N4_Mtase"/>
    <property type="match status" value="1"/>
</dbReference>
<keyword evidence="6" id="KW-0680">Restriction system</keyword>
<dbReference type="PROSITE" id="PS00094">
    <property type="entry name" value="C5_MTASE_1"/>
    <property type="match status" value="1"/>
</dbReference>